<sequence>CELCSYVPKKNKAVILISTMHSDMAVSDDAKKKPHIITYYNKYKAGVDTMDQMISRYTTQRRTLRWPVVMFFNILDVASLAAYFIYYENNKMLPKKTNQRRLFLRQLSEELATPMIEDRYHNVQIMRNYSTKIAIESVIGRPVNPVEADPGPSVQRDASGRKKVIGSCHICYKQTIKKRRKTRKTCSECDRPICDEH</sequence>
<evidence type="ECO:0000256" key="1">
    <source>
        <dbReference type="SAM" id="Phobius"/>
    </source>
</evidence>
<evidence type="ECO:0000313" key="3">
    <source>
        <dbReference type="EMBL" id="EFN64458.1"/>
    </source>
</evidence>
<keyword evidence="1" id="KW-0472">Membrane</keyword>
<name>E2AIT1_CAMFO</name>
<reference evidence="5 6" key="1">
    <citation type="journal article" date="2010" name="Science">
        <title>Genomic comparison of the ants Camponotus floridanus and Harpegnathos saltator.</title>
        <authorList>
            <person name="Bonasio R."/>
            <person name="Zhang G."/>
            <person name="Ye C."/>
            <person name="Mutti N.S."/>
            <person name="Fang X."/>
            <person name="Qin N."/>
            <person name="Donahue G."/>
            <person name="Yang P."/>
            <person name="Li Q."/>
            <person name="Li C."/>
            <person name="Zhang P."/>
            <person name="Huang Z."/>
            <person name="Berger S.L."/>
            <person name="Reinberg D."/>
            <person name="Wang J."/>
            <person name="Liebig J."/>
        </authorList>
    </citation>
    <scope>NUCLEOTIDE SEQUENCE [LARGE SCALE GENOMIC DNA]</scope>
    <source>
        <strain evidence="6">C129</strain>
    </source>
</reference>
<dbReference type="EMBL" id="GL439878">
    <property type="protein sequence ID" value="EFN66657.1"/>
    <property type="molecule type" value="Genomic_DNA"/>
</dbReference>
<organism evidence="6">
    <name type="scientific">Camponotus floridanus</name>
    <name type="common">Florida carpenter ant</name>
    <dbReference type="NCBI Taxonomy" id="104421"/>
    <lineage>
        <taxon>Eukaryota</taxon>
        <taxon>Metazoa</taxon>
        <taxon>Ecdysozoa</taxon>
        <taxon>Arthropoda</taxon>
        <taxon>Hexapoda</taxon>
        <taxon>Insecta</taxon>
        <taxon>Pterygota</taxon>
        <taxon>Neoptera</taxon>
        <taxon>Endopterygota</taxon>
        <taxon>Hymenoptera</taxon>
        <taxon>Apocrita</taxon>
        <taxon>Aculeata</taxon>
        <taxon>Formicoidea</taxon>
        <taxon>Formicidae</taxon>
        <taxon>Formicinae</taxon>
        <taxon>Camponotus</taxon>
    </lineage>
</organism>
<evidence type="ECO:0000313" key="5">
    <source>
        <dbReference type="EMBL" id="EFN66657.1"/>
    </source>
</evidence>
<dbReference type="STRING" id="104421.E2AIT1"/>
<evidence type="ECO:0000259" key="2">
    <source>
        <dbReference type="Pfam" id="PF13843"/>
    </source>
</evidence>
<feature type="non-terminal residue" evidence="5">
    <location>
        <position position="1"/>
    </location>
</feature>
<dbReference type="Pfam" id="PF13843">
    <property type="entry name" value="DDE_Tnp_1_7"/>
    <property type="match status" value="1"/>
</dbReference>
<dbReference type="OMA" id="IGSCHIC"/>
<protein>
    <submittedName>
        <fullName evidence="5">PiggyBac transposable element-derived protein 4</fullName>
    </submittedName>
</protein>
<gene>
    <name evidence="5" type="ORF">EAG_02793</name>
    <name evidence="3" type="ORF">EAG_04188</name>
    <name evidence="4" type="ORF">EAG_06566</name>
</gene>
<dbReference type="EMBL" id="GL441674">
    <property type="protein sequence ID" value="EFN64458.1"/>
    <property type="molecule type" value="Genomic_DNA"/>
</dbReference>
<dbReference type="AlphaFoldDB" id="E2AIT1"/>
<feature type="transmembrane region" description="Helical" evidence="1">
    <location>
        <begin position="66"/>
        <end position="86"/>
    </location>
</feature>
<dbReference type="EMBL" id="GL440820">
    <property type="protein sequence ID" value="EFN65357.1"/>
    <property type="molecule type" value="Genomic_DNA"/>
</dbReference>
<dbReference type="InterPro" id="IPR029526">
    <property type="entry name" value="PGBD"/>
</dbReference>
<feature type="domain" description="PiggyBac transposable element-derived protein" evidence="2">
    <location>
        <begin position="10"/>
        <end position="82"/>
    </location>
</feature>
<feature type="non-terminal residue" evidence="5">
    <location>
        <position position="197"/>
    </location>
</feature>
<keyword evidence="1" id="KW-0812">Transmembrane</keyword>
<keyword evidence="6" id="KW-1185">Reference proteome</keyword>
<accession>E2AIT1</accession>
<evidence type="ECO:0000313" key="4">
    <source>
        <dbReference type="EMBL" id="EFN65357.1"/>
    </source>
</evidence>
<keyword evidence="1" id="KW-1133">Transmembrane helix</keyword>
<dbReference type="Proteomes" id="UP000000311">
    <property type="component" value="Unassembled WGS sequence"/>
</dbReference>
<proteinExistence type="predicted"/>
<dbReference type="PANTHER" id="PTHR46599">
    <property type="entry name" value="PIGGYBAC TRANSPOSABLE ELEMENT-DERIVED PROTEIN 4"/>
    <property type="match status" value="1"/>
</dbReference>
<evidence type="ECO:0000313" key="6">
    <source>
        <dbReference type="Proteomes" id="UP000000311"/>
    </source>
</evidence>
<dbReference type="PANTHER" id="PTHR46599:SF6">
    <property type="entry name" value="DUAL SPECIFICITY PHOSPHATASE 26"/>
    <property type="match status" value="1"/>
</dbReference>